<evidence type="ECO:0000313" key="4">
    <source>
        <dbReference type="Proteomes" id="UP000219546"/>
    </source>
</evidence>
<dbReference type="InterPro" id="IPR039564">
    <property type="entry name" value="Peptidase_C39-like"/>
</dbReference>
<dbReference type="EMBL" id="OAOP01000005">
    <property type="protein sequence ID" value="SNX71272.1"/>
    <property type="molecule type" value="Genomic_DNA"/>
</dbReference>
<gene>
    <name evidence="3" type="ORF">SAMN05877753_10586</name>
</gene>
<name>A0A285CUP8_9BACI</name>
<proteinExistence type="predicted"/>
<feature type="transmembrane region" description="Helical" evidence="1">
    <location>
        <begin position="29"/>
        <end position="47"/>
    </location>
</feature>
<dbReference type="PANTHER" id="PTHR37806">
    <property type="entry name" value="LMO0724 PROTEIN"/>
    <property type="match status" value="1"/>
</dbReference>
<dbReference type="RefSeq" id="WP_245855856.1">
    <property type="nucleotide sequence ID" value="NZ_JBEPMQ010000004.1"/>
</dbReference>
<dbReference type="Pfam" id="PF13529">
    <property type="entry name" value="Peptidase_C39_2"/>
    <property type="match status" value="1"/>
</dbReference>
<feature type="domain" description="Peptidase C39-like" evidence="2">
    <location>
        <begin position="87"/>
        <end position="251"/>
    </location>
</feature>
<dbReference type="AlphaFoldDB" id="A0A285CUP8"/>
<evidence type="ECO:0000259" key="2">
    <source>
        <dbReference type="Pfam" id="PF13529"/>
    </source>
</evidence>
<feature type="transmembrane region" description="Helical" evidence="1">
    <location>
        <begin position="6"/>
        <end position="22"/>
    </location>
</feature>
<organism evidence="3 4">
    <name type="scientific">Bacillus oleivorans</name>
    <dbReference type="NCBI Taxonomy" id="1448271"/>
    <lineage>
        <taxon>Bacteria</taxon>
        <taxon>Bacillati</taxon>
        <taxon>Bacillota</taxon>
        <taxon>Bacilli</taxon>
        <taxon>Bacillales</taxon>
        <taxon>Bacillaceae</taxon>
        <taxon>Bacillus</taxon>
    </lineage>
</organism>
<keyword evidence="4" id="KW-1185">Reference proteome</keyword>
<dbReference type="PANTHER" id="PTHR37806:SF1">
    <property type="entry name" value="PEPTIDASE C39-LIKE DOMAIN-CONTAINING PROTEIN"/>
    <property type="match status" value="1"/>
</dbReference>
<keyword evidence="1" id="KW-1133">Transmembrane helix</keyword>
<keyword evidence="1" id="KW-0472">Membrane</keyword>
<keyword evidence="1" id="KW-0812">Transmembrane</keyword>
<accession>A0A285CUP8</accession>
<evidence type="ECO:0000313" key="3">
    <source>
        <dbReference type="EMBL" id="SNX71272.1"/>
    </source>
</evidence>
<reference evidence="3 4" key="1">
    <citation type="submission" date="2017-08" db="EMBL/GenBank/DDBJ databases">
        <authorList>
            <person name="de Groot N.N."/>
        </authorList>
    </citation>
    <scope>NUCLEOTIDE SEQUENCE [LARGE SCALE GENOMIC DNA]</scope>
    <source>
        <strain evidence="3 4">JC228</strain>
    </source>
</reference>
<dbReference type="Gene3D" id="3.90.70.10">
    <property type="entry name" value="Cysteine proteinases"/>
    <property type="match status" value="1"/>
</dbReference>
<evidence type="ECO:0000256" key="1">
    <source>
        <dbReference type="SAM" id="Phobius"/>
    </source>
</evidence>
<protein>
    <submittedName>
        <fullName evidence="3">Uncharacterized protein YvpB</fullName>
    </submittedName>
</protein>
<dbReference type="Proteomes" id="UP000219546">
    <property type="component" value="Unassembled WGS sequence"/>
</dbReference>
<sequence>MEWIYTLILVISVMIYMGFRNLRPIVQGIAILFTIIIALTVAIYFNHEKLVIAITNSATEDAPVIETKEQDAHYYEMIKIQQQVLINAPIVSQFPELVRGCEVTSLLMLLQFHGYEADKLILAEQLAKDPTPYKVVDGQIFFGHPNTGFVGDMYSFNNPGLGVYHKPIKELAERYAPGKVIDFTGSDFTAVQMYLSQGLPVWVIINTTYKALPSSAFETWQTPNGSVRITYKEHSVLLTGYDENFVYFNDPLTGEKNKKAPMIEFIQSWTQMGSQAITINPNEL</sequence>